<dbReference type="InParanoid" id="E2A5Z1"/>
<proteinExistence type="predicted"/>
<evidence type="ECO:0000313" key="2">
    <source>
        <dbReference type="Proteomes" id="UP000000311"/>
    </source>
</evidence>
<organism evidence="2">
    <name type="scientific">Camponotus floridanus</name>
    <name type="common">Florida carpenter ant</name>
    <dbReference type="NCBI Taxonomy" id="104421"/>
    <lineage>
        <taxon>Eukaryota</taxon>
        <taxon>Metazoa</taxon>
        <taxon>Ecdysozoa</taxon>
        <taxon>Arthropoda</taxon>
        <taxon>Hexapoda</taxon>
        <taxon>Insecta</taxon>
        <taxon>Pterygota</taxon>
        <taxon>Neoptera</taxon>
        <taxon>Endopterygota</taxon>
        <taxon>Hymenoptera</taxon>
        <taxon>Apocrita</taxon>
        <taxon>Aculeata</taxon>
        <taxon>Formicoidea</taxon>
        <taxon>Formicidae</taxon>
        <taxon>Formicinae</taxon>
        <taxon>Camponotus</taxon>
    </lineage>
</organism>
<dbReference type="Proteomes" id="UP000000311">
    <property type="component" value="Unassembled WGS sequence"/>
</dbReference>
<reference evidence="1 2" key="1">
    <citation type="journal article" date="2010" name="Science">
        <title>Genomic comparison of the ants Camponotus floridanus and Harpegnathos saltator.</title>
        <authorList>
            <person name="Bonasio R."/>
            <person name="Zhang G."/>
            <person name="Ye C."/>
            <person name="Mutti N.S."/>
            <person name="Fang X."/>
            <person name="Qin N."/>
            <person name="Donahue G."/>
            <person name="Yang P."/>
            <person name="Li Q."/>
            <person name="Li C."/>
            <person name="Zhang P."/>
            <person name="Huang Z."/>
            <person name="Berger S.L."/>
            <person name="Reinberg D."/>
            <person name="Wang J."/>
            <person name="Liebig J."/>
        </authorList>
    </citation>
    <scope>NUCLEOTIDE SEQUENCE [LARGE SCALE GENOMIC DNA]</scope>
    <source>
        <strain evidence="2">C129</strain>
    </source>
</reference>
<gene>
    <name evidence="1" type="ORF">EAG_05409</name>
</gene>
<sequence length="103" mass="12161">MDLAGSACHDNMSRRCEILISTFIFRQERGNEIKCLRSDAFDRTLCTVISFLLAFRPRRCKWLPKAADQQRFLCIFAVYYQFQTHAPLLNHRLDCIPRDYGQQ</sequence>
<dbReference type="EMBL" id="GL437072">
    <property type="protein sequence ID" value="EFN71172.1"/>
    <property type="molecule type" value="Genomic_DNA"/>
</dbReference>
<keyword evidence="2" id="KW-1185">Reference proteome</keyword>
<accession>E2A5Z1</accession>
<dbReference type="AlphaFoldDB" id="E2A5Z1"/>
<name>E2A5Z1_CAMFO</name>
<evidence type="ECO:0000313" key="1">
    <source>
        <dbReference type="EMBL" id="EFN71172.1"/>
    </source>
</evidence>
<protein>
    <submittedName>
        <fullName evidence="1">Uncharacterized protein</fullName>
    </submittedName>
</protein>